<dbReference type="Pfam" id="PF00903">
    <property type="entry name" value="Glyoxalase"/>
    <property type="match status" value="1"/>
</dbReference>
<dbReference type="Gene3D" id="3.30.720.120">
    <property type="match status" value="1"/>
</dbReference>
<dbReference type="SUPFAM" id="SSF54593">
    <property type="entry name" value="Glyoxalase/Bleomycin resistance protein/Dihydroxybiphenyl dioxygenase"/>
    <property type="match status" value="1"/>
</dbReference>
<accession>A0ABN0TXA0</accession>
<sequence length="134" mass="14669">MTITGIFPTICSDDIAATRDFYASLFGMSPVFENDWYVQLQAGSTHLQIGVVRRDHGSVPEGHRELPAGTLVAIEVDDVDGVHAKALDAGLTMLLDLRDEPWGQRHFITRDPSGTMVDVIKPIPPDAEHAPSYV</sequence>
<organism evidence="2 3">
    <name type="scientific">Saccharothrix mutabilis subsp. mutabilis</name>
    <dbReference type="NCBI Taxonomy" id="66855"/>
    <lineage>
        <taxon>Bacteria</taxon>
        <taxon>Bacillati</taxon>
        <taxon>Actinomycetota</taxon>
        <taxon>Actinomycetes</taxon>
        <taxon>Pseudonocardiales</taxon>
        <taxon>Pseudonocardiaceae</taxon>
        <taxon>Saccharothrix</taxon>
    </lineage>
</organism>
<dbReference type="PROSITE" id="PS51819">
    <property type="entry name" value="VOC"/>
    <property type="match status" value="1"/>
</dbReference>
<reference evidence="2 3" key="1">
    <citation type="journal article" date="2019" name="Int. J. Syst. Evol. Microbiol.">
        <title>The Global Catalogue of Microorganisms (GCM) 10K type strain sequencing project: providing services to taxonomists for standard genome sequencing and annotation.</title>
        <authorList>
            <consortium name="The Broad Institute Genomics Platform"/>
            <consortium name="The Broad Institute Genome Sequencing Center for Infectious Disease"/>
            <person name="Wu L."/>
            <person name="Ma J."/>
        </authorList>
    </citation>
    <scope>NUCLEOTIDE SEQUENCE [LARGE SCALE GENOMIC DNA]</scope>
    <source>
        <strain evidence="2 3">JCM 3380</strain>
    </source>
</reference>
<dbReference type="EMBL" id="BAAABU010000006">
    <property type="protein sequence ID" value="GAA0232500.1"/>
    <property type="molecule type" value="Genomic_DNA"/>
</dbReference>
<dbReference type="InterPro" id="IPR004360">
    <property type="entry name" value="Glyas_Fos-R_dOase_dom"/>
</dbReference>
<dbReference type="RefSeq" id="WP_343934801.1">
    <property type="nucleotide sequence ID" value="NZ_BAAABU010000006.1"/>
</dbReference>
<keyword evidence="3" id="KW-1185">Reference proteome</keyword>
<dbReference type="Gene3D" id="3.30.720.110">
    <property type="match status" value="1"/>
</dbReference>
<gene>
    <name evidence="2" type="ORF">GCM10010492_34070</name>
</gene>
<dbReference type="InterPro" id="IPR029068">
    <property type="entry name" value="Glyas_Bleomycin-R_OHBP_Dase"/>
</dbReference>
<evidence type="ECO:0000313" key="2">
    <source>
        <dbReference type="EMBL" id="GAA0232500.1"/>
    </source>
</evidence>
<dbReference type="InterPro" id="IPR037523">
    <property type="entry name" value="VOC_core"/>
</dbReference>
<protein>
    <submittedName>
        <fullName evidence="2">VOC family protein</fullName>
    </submittedName>
</protein>
<evidence type="ECO:0000313" key="3">
    <source>
        <dbReference type="Proteomes" id="UP001500416"/>
    </source>
</evidence>
<name>A0ABN0TXA0_9PSEU</name>
<evidence type="ECO:0000259" key="1">
    <source>
        <dbReference type="PROSITE" id="PS51819"/>
    </source>
</evidence>
<proteinExistence type="predicted"/>
<dbReference type="Proteomes" id="UP001500416">
    <property type="component" value="Unassembled WGS sequence"/>
</dbReference>
<feature type="domain" description="VOC" evidence="1">
    <location>
        <begin position="2"/>
        <end position="122"/>
    </location>
</feature>
<comment type="caution">
    <text evidence="2">The sequence shown here is derived from an EMBL/GenBank/DDBJ whole genome shotgun (WGS) entry which is preliminary data.</text>
</comment>